<organism evidence="1 2">
    <name type="scientific">Budvicia aquatica</name>
    <dbReference type="NCBI Taxonomy" id="82979"/>
    <lineage>
        <taxon>Bacteria</taxon>
        <taxon>Pseudomonadati</taxon>
        <taxon>Pseudomonadota</taxon>
        <taxon>Gammaproteobacteria</taxon>
        <taxon>Enterobacterales</taxon>
        <taxon>Budviciaceae</taxon>
        <taxon>Budvicia</taxon>
    </lineage>
</organism>
<dbReference type="EMBL" id="CAADJA010000002">
    <property type="protein sequence ID" value="VFS52956.1"/>
    <property type="molecule type" value="Genomic_DNA"/>
</dbReference>
<evidence type="ECO:0000313" key="1">
    <source>
        <dbReference type="EMBL" id="VFS52956.1"/>
    </source>
</evidence>
<gene>
    <name evidence="1" type="ORF">NCTC12282_06165</name>
</gene>
<reference evidence="1 2" key="1">
    <citation type="submission" date="2019-03" db="EMBL/GenBank/DDBJ databases">
        <authorList>
            <consortium name="Pathogen Informatics"/>
        </authorList>
    </citation>
    <scope>NUCLEOTIDE SEQUENCE [LARGE SCALE GENOMIC DNA]</scope>
    <source>
        <strain evidence="1 2">NCTC12282</strain>
    </source>
</reference>
<dbReference type="AlphaFoldDB" id="A0A484ZZD6"/>
<sequence length="34" mass="3935">MNNDNKNPLIPYWMKDGDHLFPRVGGYLCWPDGA</sequence>
<protein>
    <submittedName>
        <fullName evidence="1">Uncharacterized protein</fullName>
    </submittedName>
</protein>
<evidence type="ECO:0000313" key="2">
    <source>
        <dbReference type="Proteomes" id="UP000373449"/>
    </source>
</evidence>
<name>A0A484ZZD6_9GAMM</name>
<proteinExistence type="predicted"/>
<dbReference type="Proteomes" id="UP000373449">
    <property type="component" value="Unassembled WGS sequence"/>
</dbReference>
<accession>A0A484ZZD6</accession>